<dbReference type="Proteomes" id="UP001433508">
    <property type="component" value="Unassembled WGS sequence"/>
</dbReference>
<reference evidence="2" key="1">
    <citation type="journal article" date="2024" name="Front. Bioeng. Biotechnol.">
        <title>Genome-scale model development and genomic sequencing of the oleaginous clade Lipomyces.</title>
        <authorList>
            <person name="Czajka J.J."/>
            <person name="Han Y."/>
            <person name="Kim J."/>
            <person name="Mondo S.J."/>
            <person name="Hofstad B.A."/>
            <person name="Robles A."/>
            <person name="Haridas S."/>
            <person name="Riley R."/>
            <person name="LaButti K."/>
            <person name="Pangilinan J."/>
            <person name="Andreopoulos W."/>
            <person name="Lipzen A."/>
            <person name="Yan J."/>
            <person name="Wang M."/>
            <person name="Ng V."/>
            <person name="Grigoriev I.V."/>
            <person name="Spatafora J.W."/>
            <person name="Magnuson J.K."/>
            <person name="Baker S.E."/>
            <person name="Pomraning K.R."/>
        </authorList>
    </citation>
    <scope>NUCLEOTIDE SEQUENCE [LARGE SCALE GENOMIC DNA]</scope>
    <source>
        <strain evidence="2">CBS 7786</strain>
    </source>
</reference>
<protein>
    <submittedName>
        <fullName evidence="1">Uncharacterized protein</fullName>
    </submittedName>
</protein>
<comment type="caution">
    <text evidence="1">The sequence shown here is derived from an EMBL/GenBank/DDBJ whole genome shotgun (WGS) entry which is preliminary data.</text>
</comment>
<proteinExistence type="predicted"/>
<gene>
    <name evidence="1" type="ORF">V1525DRAFT_400597</name>
</gene>
<sequence length="231" mass="25029">MTASHSQSVIEMVAAESATMAFLKAVSPASDLADDCASFSRPESPLDTGEGSSIATSLSCMSSSSSSSSTSLPKMATFTIIPAAKKKQPARARRAVETTCPIRGCLPLPIKGPRSALRHFESLHHREMFDKLLEDSDNDPETSADNSTAATPFDSIVATGTGSVDEHNSANTSNLDNCQDLRYFYNEDHYKYMVWIAETGYHHEFAKTHRNGVRDLIAYDALIASSLEAKN</sequence>
<name>A0ACC3T4J2_LIPKO</name>
<keyword evidence="2" id="KW-1185">Reference proteome</keyword>
<accession>A0ACC3T4J2</accession>
<evidence type="ECO:0000313" key="2">
    <source>
        <dbReference type="Proteomes" id="UP001433508"/>
    </source>
</evidence>
<dbReference type="EMBL" id="MU971354">
    <property type="protein sequence ID" value="KAK9238635.1"/>
    <property type="molecule type" value="Genomic_DNA"/>
</dbReference>
<organism evidence="1 2">
    <name type="scientific">Lipomyces kononenkoae</name>
    <name type="common">Yeast</name>
    <dbReference type="NCBI Taxonomy" id="34357"/>
    <lineage>
        <taxon>Eukaryota</taxon>
        <taxon>Fungi</taxon>
        <taxon>Dikarya</taxon>
        <taxon>Ascomycota</taxon>
        <taxon>Saccharomycotina</taxon>
        <taxon>Lipomycetes</taxon>
        <taxon>Lipomycetales</taxon>
        <taxon>Lipomycetaceae</taxon>
        <taxon>Lipomyces</taxon>
    </lineage>
</organism>
<evidence type="ECO:0000313" key="1">
    <source>
        <dbReference type="EMBL" id="KAK9238635.1"/>
    </source>
</evidence>